<dbReference type="InterPro" id="IPR001436">
    <property type="entry name" value="Alpha-crystallin/sHSP_animal"/>
</dbReference>
<evidence type="ECO:0000256" key="2">
    <source>
        <dbReference type="RuleBase" id="RU003616"/>
    </source>
</evidence>
<dbReference type="AlphaFoldDB" id="A0A7F5RF25"/>
<evidence type="ECO:0000256" key="1">
    <source>
        <dbReference type="PROSITE-ProRule" id="PRU00285"/>
    </source>
</evidence>
<dbReference type="KEGG" id="apln:108742737"/>
<dbReference type="InParanoid" id="A0A7F5RF25"/>
<dbReference type="SUPFAM" id="SSF49764">
    <property type="entry name" value="HSP20-like chaperones"/>
    <property type="match status" value="1"/>
</dbReference>
<dbReference type="PRINTS" id="PR00299">
    <property type="entry name" value="ACRYSTALLIN"/>
</dbReference>
<dbReference type="GO" id="GO:0009408">
    <property type="term" value="P:response to heat"/>
    <property type="evidence" value="ECO:0007669"/>
    <property type="project" value="TreeGrafter"/>
</dbReference>
<organism evidence="4 5">
    <name type="scientific">Agrilus planipennis</name>
    <name type="common">Emerald ash borer</name>
    <name type="synonym">Agrilus marcopoli</name>
    <dbReference type="NCBI Taxonomy" id="224129"/>
    <lineage>
        <taxon>Eukaryota</taxon>
        <taxon>Metazoa</taxon>
        <taxon>Ecdysozoa</taxon>
        <taxon>Arthropoda</taxon>
        <taxon>Hexapoda</taxon>
        <taxon>Insecta</taxon>
        <taxon>Pterygota</taxon>
        <taxon>Neoptera</taxon>
        <taxon>Endopterygota</taxon>
        <taxon>Coleoptera</taxon>
        <taxon>Polyphaga</taxon>
        <taxon>Elateriformia</taxon>
        <taxon>Buprestoidea</taxon>
        <taxon>Buprestidae</taxon>
        <taxon>Agrilinae</taxon>
        <taxon>Agrilus</taxon>
    </lineage>
</organism>
<proteinExistence type="inferred from homology"/>
<dbReference type="PROSITE" id="PS01031">
    <property type="entry name" value="SHSP"/>
    <property type="match status" value="1"/>
</dbReference>
<evidence type="ECO:0000313" key="4">
    <source>
        <dbReference type="Proteomes" id="UP000192223"/>
    </source>
</evidence>
<dbReference type="PANTHER" id="PTHR45640">
    <property type="entry name" value="HEAT SHOCK PROTEIN HSP-12.2-RELATED"/>
    <property type="match status" value="1"/>
</dbReference>
<dbReference type="Gene3D" id="2.60.40.790">
    <property type="match status" value="1"/>
</dbReference>
<dbReference type="GO" id="GO:0051082">
    <property type="term" value="F:unfolded protein binding"/>
    <property type="evidence" value="ECO:0007669"/>
    <property type="project" value="TreeGrafter"/>
</dbReference>
<protein>
    <submittedName>
        <fullName evidence="5">Alpha-crystallin B chain-like</fullName>
    </submittedName>
</protein>
<dbReference type="GeneID" id="108742737"/>
<evidence type="ECO:0000313" key="5">
    <source>
        <dbReference type="RefSeq" id="XP_025834572.1"/>
    </source>
</evidence>
<feature type="domain" description="SHSP" evidence="3">
    <location>
        <begin position="40"/>
        <end position="142"/>
    </location>
</feature>
<sequence length="142" mass="15938">MTLAEPSVIPIDTFKEFECDKVFEGIRNSLKNTGQNWIENFKCGNAKAMDSVFFHKDRFEVVIDVRGYCPNEIKCQMLGNVIEILAEKKDENECPGGTTNRVMTLTRRYELPQAIKPNCGSCALSSDGVLVICAPWNNDSPQ</sequence>
<dbReference type="GO" id="GO:0005634">
    <property type="term" value="C:nucleus"/>
    <property type="evidence" value="ECO:0007669"/>
    <property type="project" value="TreeGrafter"/>
</dbReference>
<dbReference type="Pfam" id="PF00011">
    <property type="entry name" value="HSP20"/>
    <property type="match status" value="1"/>
</dbReference>
<gene>
    <name evidence="5" type="primary">LOC108742737</name>
</gene>
<keyword evidence="4" id="KW-1185">Reference proteome</keyword>
<dbReference type="InterPro" id="IPR002068">
    <property type="entry name" value="A-crystallin/Hsp20_dom"/>
</dbReference>
<dbReference type="RefSeq" id="XP_025834572.1">
    <property type="nucleotide sequence ID" value="XM_025978787.1"/>
</dbReference>
<comment type="similarity">
    <text evidence="1 2">Belongs to the small heat shock protein (HSP20) family.</text>
</comment>
<dbReference type="InterPro" id="IPR008978">
    <property type="entry name" value="HSP20-like_chaperone"/>
</dbReference>
<dbReference type="Proteomes" id="UP000192223">
    <property type="component" value="Unplaced"/>
</dbReference>
<dbReference type="CDD" id="cd06526">
    <property type="entry name" value="metazoan_ACD"/>
    <property type="match status" value="1"/>
</dbReference>
<dbReference type="PANTHER" id="PTHR45640:SF34">
    <property type="entry name" value="PROTEIN LETHAL(2)ESSENTIAL FOR LIFE"/>
    <property type="match status" value="1"/>
</dbReference>
<name>A0A7F5RF25_AGRPL</name>
<dbReference type="GO" id="GO:0042026">
    <property type="term" value="P:protein refolding"/>
    <property type="evidence" value="ECO:0007669"/>
    <property type="project" value="TreeGrafter"/>
</dbReference>
<dbReference type="GO" id="GO:0005737">
    <property type="term" value="C:cytoplasm"/>
    <property type="evidence" value="ECO:0007669"/>
    <property type="project" value="TreeGrafter"/>
</dbReference>
<accession>A0A7F5RF25</accession>
<dbReference type="OrthoDB" id="6716593at2759"/>
<reference evidence="5" key="1">
    <citation type="submission" date="2025-08" db="UniProtKB">
        <authorList>
            <consortium name="RefSeq"/>
        </authorList>
    </citation>
    <scope>IDENTIFICATION</scope>
    <source>
        <tissue evidence="5">Entire body</tissue>
    </source>
</reference>
<evidence type="ECO:0000259" key="3">
    <source>
        <dbReference type="PROSITE" id="PS01031"/>
    </source>
</evidence>